<dbReference type="Gene3D" id="3.30.40.10">
    <property type="entry name" value="Zinc/RING finger domain, C3HC4 (zinc finger)"/>
    <property type="match status" value="1"/>
</dbReference>
<dbReference type="OrthoDB" id="8062037at2759"/>
<evidence type="ECO:0000256" key="3">
    <source>
        <dbReference type="ARBA" id="ARBA00022723"/>
    </source>
</evidence>
<dbReference type="SMART" id="SM00184">
    <property type="entry name" value="RING"/>
    <property type="match status" value="1"/>
</dbReference>
<evidence type="ECO:0000313" key="11">
    <source>
        <dbReference type="EMBL" id="RCV21848.1"/>
    </source>
</evidence>
<evidence type="ECO:0000256" key="7">
    <source>
        <dbReference type="PROSITE-ProRule" id="PRU00175"/>
    </source>
</evidence>
<dbReference type="EMBL" id="CM003531">
    <property type="protein sequence ID" value="RCV21848.1"/>
    <property type="molecule type" value="Genomic_DNA"/>
</dbReference>
<sequence length="363" mass="38379">MHLACMRRTHPLSCLLLPLNPTSTTGLNDSMISCQRHVSRAISRQGHRKRKFLSAAAEAMSSPTTTVSPPDPSRDGAGVPSTSSSNFTLLYIIIAVLAGVIIYVAIRYGRSVMAEWHQLQAGGHGTGSSAAALGLSVDDIAALPTFTYRARGAPASASPSPLRGGRRSRSGSKGRAAALGAVECVVCLQELEDGDVVRVLPPCRHFFHGRCIDAWLCAHSSCPVCRAHPEPERARLMEGFVSPPLPQLRRCGVSPERPTASRVLADILARSPLRSPSPTAPVYGRVCDRCSNSSPPGVPEIVVVPSRSPSPMRFGASRQLSARSIPTLESIEVITPASPSPVLIQEDGGGSLSKSKSPSPSPH</sequence>
<evidence type="ECO:0000256" key="6">
    <source>
        <dbReference type="ARBA" id="ARBA00024209"/>
    </source>
</evidence>
<feature type="transmembrane region" description="Helical" evidence="9">
    <location>
        <begin position="88"/>
        <end position="106"/>
    </location>
</feature>
<dbReference type="SUPFAM" id="SSF57850">
    <property type="entry name" value="RING/U-box"/>
    <property type="match status" value="1"/>
</dbReference>
<dbReference type="AlphaFoldDB" id="A0A368QVN8"/>
<dbReference type="KEGG" id="sita:101769878"/>
<keyword evidence="9" id="KW-1133">Transmembrane helix</keyword>
<protein>
    <recommendedName>
        <fullName evidence="2">RING-type E3 ubiquitin transferase</fullName>
        <ecNumber evidence="2">2.3.2.27</ecNumber>
    </recommendedName>
</protein>
<evidence type="ECO:0000256" key="8">
    <source>
        <dbReference type="SAM" id="MobiDB-lite"/>
    </source>
</evidence>
<feature type="region of interest" description="Disordered" evidence="8">
    <location>
        <begin position="336"/>
        <end position="363"/>
    </location>
</feature>
<dbReference type="Pfam" id="PF13639">
    <property type="entry name" value="zf-RING_2"/>
    <property type="match status" value="1"/>
</dbReference>
<gene>
    <name evidence="11" type="ORF">SETIT_4G171100v2</name>
</gene>
<dbReference type="InterPro" id="IPR001841">
    <property type="entry name" value="Znf_RING"/>
</dbReference>
<evidence type="ECO:0000256" key="5">
    <source>
        <dbReference type="ARBA" id="ARBA00022833"/>
    </source>
</evidence>
<comment type="similarity">
    <text evidence="6">Belongs to the RING-type zinc finger family. ATL subfamily.</text>
</comment>
<evidence type="ECO:0000256" key="2">
    <source>
        <dbReference type="ARBA" id="ARBA00012483"/>
    </source>
</evidence>
<keyword evidence="9" id="KW-0472">Membrane</keyword>
<dbReference type="EC" id="2.3.2.27" evidence="2"/>
<organism evidence="11">
    <name type="scientific">Setaria italica</name>
    <name type="common">Foxtail millet</name>
    <name type="synonym">Panicum italicum</name>
    <dbReference type="NCBI Taxonomy" id="4555"/>
    <lineage>
        <taxon>Eukaryota</taxon>
        <taxon>Viridiplantae</taxon>
        <taxon>Streptophyta</taxon>
        <taxon>Embryophyta</taxon>
        <taxon>Tracheophyta</taxon>
        <taxon>Spermatophyta</taxon>
        <taxon>Magnoliopsida</taxon>
        <taxon>Liliopsida</taxon>
        <taxon>Poales</taxon>
        <taxon>Poaceae</taxon>
        <taxon>PACMAD clade</taxon>
        <taxon>Panicoideae</taxon>
        <taxon>Panicodae</taxon>
        <taxon>Paniceae</taxon>
        <taxon>Cenchrinae</taxon>
        <taxon>Setaria</taxon>
    </lineage>
</organism>
<reference evidence="11" key="2">
    <citation type="submission" date="2015-07" db="EMBL/GenBank/DDBJ databases">
        <authorList>
            <person name="Noorani M."/>
        </authorList>
    </citation>
    <scope>NUCLEOTIDE SEQUENCE</scope>
    <source>
        <strain evidence="11">Yugu1</strain>
    </source>
</reference>
<keyword evidence="3" id="KW-0479">Metal-binding</keyword>
<dbReference type="PROSITE" id="PS50089">
    <property type="entry name" value="ZF_RING_2"/>
    <property type="match status" value="1"/>
</dbReference>
<feature type="domain" description="RING-type" evidence="10">
    <location>
        <begin position="184"/>
        <end position="226"/>
    </location>
</feature>
<evidence type="ECO:0000256" key="4">
    <source>
        <dbReference type="ARBA" id="ARBA00022771"/>
    </source>
</evidence>
<dbReference type="STRING" id="4555.A0A368QVN8"/>
<dbReference type="CDD" id="cd16461">
    <property type="entry name" value="RING-H2_EL5-like"/>
    <property type="match status" value="1"/>
</dbReference>
<dbReference type="PANTHER" id="PTHR14155:SF525">
    <property type="entry name" value="RING-TYPE DOMAIN-CONTAINING PROTEIN"/>
    <property type="match status" value="1"/>
</dbReference>
<feature type="region of interest" description="Disordered" evidence="8">
    <location>
        <begin position="152"/>
        <end position="171"/>
    </location>
</feature>
<reference evidence="11" key="1">
    <citation type="journal article" date="2012" name="Nat. Biotechnol.">
        <title>Reference genome sequence of the model plant Setaria.</title>
        <authorList>
            <person name="Bennetzen J.L."/>
            <person name="Schmutz J."/>
            <person name="Wang H."/>
            <person name="Percifield R."/>
            <person name="Hawkins J."/>
            <person name="Pontaroli A.C."/>
            <person name="Estep M."/>
            <person name="Feng L."/>
            <person name="Vaughn J.N."/>
            <person name="Grimwood J."/>
            <person name="Jenkins J."/>
            <person name="Barry K."/>
            <person name="Lindquist E."/>
            <person name="Hellsten U."/>
            <person name="Deshpande S."/>
            <person name="Wang X."/>
            <person name="Wu X."/>
            <person name="Mitros T."/>
            <person name="Triplett J."/>
            <person name="Yang X."/>
            <person name="Ye C.Y."/>
            <person name="Mauro-Herrera M."/>
            <person name="Wang L."/>
            <person name="Li P."/>
            <person name="Sharma M."/>
            <person name="Sharma R."/>
            <person name="Ronald P.C."/>
            <person name="Panaud O."/>
            <person name="Kellogg E.A."/>
            <person name="Brutnell T.P."/>
            <person name="Doust A.N."/>
            <person name="Tuskan G.A."/>
            <person name="Rokhsar D."/>
            <person name="Devos K.M."/>
        </authorList>
    </citation>
    <scope>NUCLEOTIDE SEQUENCE [LARGE SCALE GENOMIC DNA]</scope>
    <source>
        <strain evidence="11">Yugu1</strain>
    </source>
</reference>
<dbReference type="InterPro" id="IPR053238">
    <property type="entry name" value="RING-H2_zinc_finger"/>
</dbReference>
<accession>A0A368QVN8</accession>
<proteinExistence type="inferred from homology"/>
<feature type="compositionally biased region" description="Low complexity" evidence="8">
    <location>
        <begin position="352"/>
        <end position="363"/>
    </location>
</feature>
<evidence type="ECO:0000256" key="9">
    <source>
        <dbReference type="SAM" id="Phobius"/>
    </source>
</evidence>
<dbReference type="PANTHER" id="PTHR14155">
    <property type="entry name" value="RING FINGER DOMAIN-CONTAINING"/>
    <property type="match status" value="1"/>
</dbReference>
<name>A0A368QVN8_SETIT</name>
<keyword evidence="5" id="KW-0862">Zinc</keyword>
<dbReference type="GO" id="GO:0061630">
    <property type="term" value="F:ubiquitin protein ligase activity"/>
    <property type="evidence" value="ECO:0007669"/>
    <property type="project" value="UniProtKB-EC"/>
</dbReference>
<evidence type="ECO:0000256" key="1">
    <source>
        <dbReference type="ARBA" id="ARBA00000900"/>
    </source>
</evidence>
<dbReference type="GO" id="GO:0008270">
    <property type="term" value="F:zinc ion binding"/>
    <property type="evidence" value="ECO:0007669"/>
    <property type="project" value="UniProtKB-KW"/>
</dbReference>
<keyword evidence="9" id="KW-0812">Transmembrane</keyword>
<dbReference type="FunFam" id="3.30.40.10:FF:000725">
    <property type="entry name" value="E3 ubiquitin-protein ligase ATL41"/>
    <property type="match status" value="1"/>
</dbReference>
<keyword evidence="4 7" id="KW-0863">Zinc-finger</keyword>
<evidence type="ECO:0000259" key="10">
    <source>
        <dbReference type="PROSITE" id="PS50089"/>
    </source>
</evidence>
<dbReference type="InterPro" id="IPR013083">
    <property type="entry name" value="Znf_RING/FYVE/PHD"/>
</dbReference>
<feature type="region of interest" description="Disordered" evidence="8">
    <location>
        <begin position="53"/>
        <end position="79"/>
    </location>
</feature>
<feature type="compositionally biased region" description="Low complexity" evidence="8">
    <location>
        <begin position="152"/>
        <end position="163"/>
    </location>
</feature>
<comment type="catalytic activity">
    <reaction evidence="1">
        <text>S-ubiquitinyl-[E2 ubiquitin-conjugating enzyme]-L-cysteine + [acceptor protein]-L-lysine = [E2 ubiquitin-conjugating enzyme]-L-cysteine + N(6)-ubiquitinyl-[acceptor protein]-L-lysine.</text>
        <dbReference type="EC" id="2.3.2.27"/>
    </reaction>
</comment>